<feature type="compositionally biased region" description="Polar residues" evidence="1">
    <location>
        <begin position="96"/>
        <end position="110"/>
    </location>
</feature>
<organism evidence="4 5">
    <name type="scientific">Catenaria anguillulae PL171</name>
    <dbReference type="NCBI Taxonomy" id="765915"/>
    <lineage>
        <taxon>Eukaryota</taxon>
        <taxon>Fungi</taxon>
        <taxon>Fungi incertae sedis</taxon>
        <taxon>Blastocladiomycota</taxon>
        <taxon>Blastocladiomycetes</taxon>
        <taxon>Blastocladiales</taxon>
        <taxon>Catenariaceae</taxon>
        <taxon>Catenaria</taxon>
    </lineage>
</organism>
<evidence type="ECO:0000259" key="2">
    <source>
        <dbReference type="Pfam" id="PF10373"/>
    </source>
</evidence>
<dbReference type="Gene3D" id="1.25.40.10">
    <property type="entry name" value="Tetratricopeptide repeat domain"/>
    <property type="match status" value="1"/>
</dbReference>
<accession>A0A1Y2HRU2</accession>
<evidence type="ECO:0008006" key="6">
    <source>
        <dbReference type="Google" id="ProtNLM"/>
    </source>
</evidence>
<dbReference type="AlphaFoldDB" id="A0A1Y2HRU2"/>
<feature type="domain" description="DNA/RNA-binding" evidence="2">
    <location>
        <begin position="395"/>
        <end position="452"/>
    </location>
</feature>
<dbReference type="Proteomes" id="UP000193411">
    <property type="component" value="Unassembled WGS sequence"/>
</dbReference>
<comment type="caution">
    <text evidence="4">The sequence shown here is derived from an EMBL/GenBank/DDBJ whole genome shotgun (WGS) entry which is preliminary data.</text>
</comment>
<evidence type="ECO:0000256" key="1">
    <source>
        <dbReference type="SAM" id="MobiDB-lite"/>
    </source>
</evidence>
<proteinExistence type="predicted"/>
<feature type="region of interest" description="Disordered" evidence="1">
    <location>
        <begin position="878"/>
        <end position="956"/>
    </location>
</feature>
<feature type="compositionally biased region" description="Polar residues" evidence="1">
    <location>
        <begin position="928"/>
        <end position="938"/>
    </location>
</feature>
<gene>
    <name evidence="4" type="ORF">BCR44DRAFT_1498195</name>
</gene>
<feature type="domain" description="Telomerase activating protein Est1-like N-terminal" evidence="3">
    <location>
        <begin position="251"/>
        <end position="378"/>
    </location>
</feature>
<feature type="compositionally biased region" description="Polar residues" evidence="1">
    <location>
        <begin position="788"/>
        <end position="797"/>
    </location>
</feature>
<dbReference type="GO" id="GO:0070034">
    <property type="term" value="F:telomerase RNA binding"/>
    <property type="evidence" value="ECO:0007669"/>
    <property type="project" value="TreeGrafter"/>
</dbReference>
<dbReference type="STRING" id="765915.A0A1Y2HRU2"/>
<dbReference type="InterPro" id="IPR011990">
    <property type="entry name" value="TPR-like_helical_dom_sf"/>
</dbReference>
<feature type="compositionally biased region" description="Low complexity" evidence="1">
    <location>
        <begin position="774"/>
        <end position="787"/>
    </location>
</feature>
<dbReference type="GO" id="GO:0005697">
    <property type="term" value="C:telomerase holoenzyme complex"/>
    <property type="evidence" value="ECO:0007669"/>
    <property type="project" value="TreeGrafter"/>
</dbReference>
<dbReference type="SUPFAM" id="SSF48452">
    <property type="entry name" value="TPR-like"/>
    <property type="match status" value="1"/>
</dbReference>
<feature type="compositionally biased region" description="Polar residues" evidence="1">
    <location>
        <begin position="179"/>
        <end position="199"/>
    </location>
</feature>
<dbReference type="Pfam" id="PF10373">
    <property type="entry name" value="EST1_DNA_bind"/>
    <property type="match status" value="1"/>
</dbReference>
<reference evidence="4 5" key="1">
    <citation type="submission" date="2016-07" db="EMBL/GenBank/DDBJ databases">
        <title>Pervasive Adenine N6-methylation of Active Genes in Fungi.</title>
        <authorList>
            <consortium name="DOE Joint Genome Institute"/>
            <person name="Mondo S.J."/>
            <person name="Dannebaum R.O."/>
            <person name="Kuo R.C."/>
            <person name="Labutti K."/>
            <person name="Haridas S."/>
            <person name="Kuo A."/>
            <person name="Salamov A."/>
            <person name="Ahrendt S.R."/>
            <person name="Lipzen A."/>
            <person name="Sullivan W."/>
            <person name="Andreopoulos W.B."/>
            <person name="Clum A."/>
            <person name="Lindquist E."/>
            <person name="Daum C."/>
            <person name="Ramamoorthy G.K."/>
            <person name="Gryganskyi A."/>
            <person name="Culley D."/>
            <person name="Magnuson J.K."/>
            <person name="James T.Y."/>
            <person name="O'Malley M.A."/>
            <person name="Stajich J.E."/>
            <person name="Spatafora J.W."/>
            <person name="Visel A."/>
            <person name="Grigoriev I.V."/>
        </authorList>
    </citation>
    <scope>NUCLEOTIDE SEQUENCE [LARGE SCALE GENOMIC DNA]</scope>
    <source>
        <strain evidence="4 5">PL171</strain>
    </source>
</reference>
<evidence type="ECO:0000313" key="4">
    <source>
        <dbReference type="EMBL" id="ORZ37305.1"/>
    </source>
</evidence>
<dbReference type="PANTHER" id="PTHR15696:SF0">
    <property type="entry name" value="TELOMERASE-BINDING PROTEIN EST1A"/>
    <property type="match status" value="1"/>
</dbReference>
<dbReference type="PANTHER" id="PTHR15696">
    <property type="entry name" value="SMG-7 SUPPRESSOR WITH MORPHOLOGICAL EFFECT ON GENITALIA PROTEIN 7"/>
    <property type="match status" value="1"/>
</dbReference>
<feature type="compositionally biased region" description="Low complexity" evidence="1">
    <location>
        <begin position="798"/>
        <end position="821"/>
    </location>
</feature>
<feature type="compositionally biased region" description="Low complexity" evidence="1">
    <location>
        <begin position="1128"/>
        <end position="1140"/>
    </location>
</feature>
<dbReference type="InterPro" id="IPR045153">
    <property type="entry name" value="Est1/Ebs1-like"/>
</dbReference>
<protein>
    <recommendedName>
        <fullName evidence="6">Protein SMG7</fullName>
    </recommendedName>
</protein>
<feature type="compositionally biased region" description="Low complexity" evidence="1">
    <location>
        <begin position="146"/>
        <end position="166"/>
    </location>
</feature>
<feature type="region of interest" description="Disordered" evidence="1">
    <location>
        <begin position="739"/>
        <end position="861"/>
    </location>
</feature>
<name>A0A1Y2HRU2_9FUNG</name>
<feature type="compositionally biased region" description="Pro residues" evidence="1">
    <location>
        <begin position="27"/>
        <end position="36"/>
    </location>
</feature>
<keyword evidence="5" id="KW-1185">Reference proteome</keyword>
<evidence type="ECO:0000313" key="5">
    <source>
        <dbReference type="Proteomes" id="UP000193411"/>
    </source>
</evidence>
<feature type="compositionally biased region" description="Low complexity" evidence="1">
    <location>
        <begin position="1"/>
        <end position="11"/>
    </location>
</feature>
<feature type="compositionally biased region" description="Low complexity" evidence="1">
    <location>
        <begin position="909"/>
        <end position="925"/>
    </location>
</feature>
<feature type="compositionally biased region" description="Basic and acidic residues" evidence="1">
    <location>
        <begin position="939"/>
        <end position="949"/>
    </location>
</feature>
<feature type="region of interest" description="Disordered" evidence="1">
    <location>
        <begin position="1119"/>
        <end position="1155"/>
    </location>
</feature>
<dbReference type="Pfam" id="PF10374">
    <property type="entry name" value="EST1"/>
    <property type="match status" value="1"/>
</dbReference>
<dbReference type="EMBL" id="MCFL01000013">
    <property type="protein sequence ID" value="ORZ37305.1"/>
    <property type="molecule type" value="Genomic_DNA"/>
</dbReference>
<dbReference type="GO" id="GO:0000184">
    <property type="term" value="P:nuclear-transcribed mRNA catabolic process, nonsense-mediated decay"/>
    <property type="evidence" value="ECO:0007669"/>
    <property type="project" value="TreeGrafter"/>
</dbReference>
<feature type="compositionally biased region" description="Low complexity" evidence="1">
    <location>
        <begin position="37"/>
        <end position="53"/>
    </location>
</feature>
<dbReference type="GO" id="GO:0042162">
    <property type="term" value="F:telomeric DNA binding"/>
    <property type="evidence" value="ECO:0007669"/>
    <property type="project" value="TreeGrafter"/>
</dbReference>
<sequence>MAEPSSSESPLHLPPPLPSSMARTPVPVAPALPLPTAPLVQLYRGPGQASSPAGPSPSGPASTLPISATQAPLPLPPPRNQTQPHPSPIRHHRPAQQHNQLQHPRSSPNRVNPAANGNAPPRTSNNKPSRQGSGQGQGHGHGPGSSSGSARNMNRSGSSNRSTPNRSRSRGSSHEATNRALSSTRTPAIHSTSPQQHSQIHPRESVLSEHRRAVNRGDLFSPRVALLRQEIIMHHVTSILSNPHHGLASDLEHLWRHAMYCVVDAYRKQTRVAAKAGSRNGPTHPRPTPHEPHLFDSFVSQSMGVLHHLISQLTARYALPPAIFDLHHVHSPLASPALLSSTAHRPPSSDPTGTSTAAALLVFRSLIYLGDLARYRDQSTFASLSPPTPTLAQSVHYYQRAHTIVPDNGNPNNQLAIVALSSGKHVAALDMYLRALLARVAFPTARGNLALAALAIGKHAQGSADSLHEHASVVAVKPVALMLLGRVRDVDLDTGHVSAWARRAVQDQDASTLTTLVLGLRGVHAIGIVARDEAKVAPQEAAANKDAAVQVASVYLNALVTAMAEAGKQAVGSIGDGDHEQIVDRVLPALRMALIWDMSARDQPDDIKWPAALVDLMHAIEGSSLVASMLGIESPTGPSSSAVADMLAVIPPVALPEDLDELVGLVPFAAHLAAVLPELDESPPLGNMGFRSLDAIVALQAKVAAAKGLQADVVRAGRMMAVWQAISAKVRQADLEASPLAGETKGSRNSSPTRPPMPVQAPPTPSPTTAMRKASVASTASSMSSMSPYQATAAKNGQQLLQAPTPQQQTAQQRRGSGTSNRRNERGGGRGGRGGAAQRGISNNTSPRHPPVRLGSPGIYYGSPLDPPHAYAGMVTQPHSAPVHHTSRGDFLDEDDEFDPTPRQDRLPSAMPALVAVATAASSKSPDTRTGQHQSTRSPARDQRQHEWDSLDDEFDPTLPAISASLRALALDAEDERAAGASQSPGRNTDDVSAYFSTSLNGSGSFGTGPWGPTSPAAAVGAWPMSPPGNSAYGVHSPHQYETFVDAGIPPRSAGTVAATSPYPSTSANPWASTLQYQQHPQSLTSPTTSAPPTAASILSLNAAATASDTPYFDVSSPLPTPFADTKPSVSTTSSSRRPSLLPPPGPYADQLWAAPTSPPVPTNHATYVPPPGFAAFAGLPLPPSRPSPMGTWAPSPSAFQLGGTQLEGNPYLTATGAAVYGASGLGGMHEQQQQQQQHVGYSQLVHMIQMGNGAGASKSG</sequence>
<dbReference type="OrthoDB" id="69928at2759"/>
<evidence type="ECO:0000259" key="3">
    <source>
        <dbReference type="Pfam" id="PF10374"/>
    </source>
</evidence>
<dbReference type="InterPro" id="IPR018834">
    <property type="entry name" value="DNA/RNA-bd_Est1-type"/>
</dbReference>
<dbReference type="InterPro" id="IPR019458">
    <property type="entry name" value="Est1-like_N"/>
</dbReference>
<feature type="region of interest" description="Disordered" evidence="1">
    <location>
        <begin position="976"/>
        <end position="995"/>
    </location>
</feature>
<feature type="region of interest" description="Disordered" evidence="1">
    <location>
        <begin position="1"/>
        <end position="207"/>
    </location>
</feature>
<feature type="compositionally biased region" description="Pro residues" evidence="1">
    <location>
        <begin position="753"/>
        <end position="766"/>
    </location>
</feature>
<feature type="compositionally biased region" description="Gly residues" evidence="1">
    <location>
        <begin position="133"/>
        <end position="145"/>
    </location>
</feature>